<evidence type="ECO:0000256" key="6">
    <source>
        <dbReference type="SAM" id="Phobius"/>
    </source>
</evidence>
<name>A0A368LMM9_9VIBR</name>
<feature type="transmembrane region" description="Helical" evidence="6">
    <location>
        <begin position="61"/>
        <end position="78"/>
    </location>
</feature>
<comment type="caution">
    <text evidence="7">The sequence shown here is derived from an EMBL/GenBank/DDBJ whole genome shotgun (WGS) entry which is preliminary data.</text>
</comment>
<evidence type="ECO:0000256" key="4">
    <source>
        <dbReference type="ARBA" id="ARBA00022989"/>
    </source>
</evidence>
<dbReference type="InterPro" id="IPR006696">
    <property type="entry name" value="DUF423"/>
</dbReference>
<dbReference type="Proteomes" id="UP000252479">
    <property type="component" value="Unassembled WGS sequence"/>
</dbReference>
<reference evidence="7 8" key="1">
    <citation type="journal article" date="2017" name="Elife">
        <title>Extensive horizontal gene transfer in cheese-associated bacteria.</title>
        <authorList>
            <person name="Bonham K.S."/>
            <person name="Wolfe B.E."/>
            <person name="Dutton R.J."/>
        </authorList>
    </citation>
    <scope>NUCLEOTIDE SEQUENCE [LARGE SCALE GENOMIC DNA]</scope>
    <source>
        <strain evidence="7 8">JB196</strain>
    </source>
</reference>
<comment type="subcellular location">
    <subcellularLocation>
        <location evidence="1">Membrane</location>
        <topology evidence="1">Multi-pass membrane protein</topology>
    </subcellularLocation>
</comment>
<dbReference type="GeneID" id="303187987"/>
<dbReference type="GO" id="GO:0005886">
    <property type="term" value="C:plasma membrane"/>
    <property type="evidence" value="ECO:0007669"/>
    <property type="project" value="TreeGrafter"/>
</dbReference>
<dbReference type="EMBL" id="QPGL01000001">
    <property type="protein sequence ID" value="RCS72763.1"/>
    <property type="molecule type" value="Genomic_DNA"/>
</dbReference>
<accession>A0A368LMM9</accession>
<keyword evidence="5 6" id="KW-0472">Membrane</keyword>
<evidence type="ECO:0000256" key="2">
    <source>
        <dbReference type="ARBA" id="ARBA00009694"/>
    </source>
</evidence>
<dbReference type="Pfam" id="PF04241">
    <property type="entry name" value="DUF423"/>
    <property type="match status" value="1"/>
</dbReference>
<evidence type="ECO:0000256" key="1">
    <source>
        <dbReference type="ARBA" id="ARBA00004141"/>
    </source>
</evidence>
<evidence type="ECO:0000256" key="3">
    <source>
        <dbReference type="ARBA" id="ARBA00022692"/>
    </source>
</evidence>
<feature type="transmembrane region" description="Helical" evidence="6">
    <location>
        <begin position="21"/>
        <end position="41"/>
    </location>
</feature>
<dbReference type="RefSeq" id="WP_086962741.1">
    <property type="nucleotide sequence ID" value="NZ_AP018680.1"/>
</dbReference>
<organism evidence="7 8">
    <name type="scientific">Vibrio casei</name>
    <dbReference type="NCBI Taxonomy" id="673372"/>
    <lineage>
        <taxon>Bacteria</taxon>
        <taxon>Pseudomonadati</taxon>
        <taxon>Pseudomonadota</taxon>
        <taxon>Gammaproteobacteria</taxon>
        <taxon>Vibrionales</taxon>
        <taxon>Vibrionaceae</taxon>
        <taxon>Vibrio</taxon>
    </lineage>
</organism>
<evidence type="ECO:0000313" key="8">
    <source>
        <dbReference type="Proteomes" id="UP000252479"/>
    </source>
</evidence>
<dbReference type="PANTHER" id="PTHR43461:SF1">
    <property type="entry name" value="TRANSMEMBRANE PROTEIN 256"/>
    <property type="match status" value="1"/>
</dbReference>
<feature type="transmembrane region" description="Helical" evidence="6">
    <location>
        <begin position="126"/>
        <end position="150"/>
    </location>
</feature>
<evidence type="ECO:0000256" key="5">
    <source>
        <dbReference type="ARBA" id="ARBA00023136"/>
    </source>
</evidence>
<keyword evidence="8" id="KW-1185">Reference proteome</keyword>
<keyword evidence="3 6" id="KW-0812">Transmembrane</keyword>
<proteinExistence type="inferred from homology"/>
<comment type="similarity">
    <text evidence="2">Belongs to the UPF0382 family.</text>
</comment>
<dbReference type="PANTHER" id="PTHR43461">
    <property type="entry name" value="TRANSMEMBRANE PROTEIN 256"/>
    <property type="match status" value="1"/>
</dbReference>
<dbReference type="AlphaFoldDB" id="A0A368LMM9"/>
<protein>
    <submittedName>
        <fullName evidence="7">DUF423 domain-containing protein</fullName>
    </submittedName>
</protein>
<dbReference type="OrthoDB" id="9802121at2"/>
<gene>
    <name evidence="7" type="ORF">CIK83_03605</name>
</gene>
<evidence type="ECO:0000313" key="7">
    <source>
        <dbReference type="EMBL" id="RCS72763.1"/>
    </source>
</evidence>
<sequence>MVIAQSKQESKKRCKCKGDKILAFAGLSGFITVGLGAFAAHGLSNILSETLLSVFKTGVQYQAWHTFALLACGILLLITAESSQGGKSLYNEKGRKGLASAGICFIIGIFCFSGSLYALALTGIKWFGPITPLGGLFFMIGWILFALSVLRLNKVTL</sequence>
<feature type="transmembrane region" description="Helical" evidence="6">
    <location>
        <begin position="98"/>
        <end position="120"/>
    </location>
</feature>
<keyword evidence="4 6" id="KW-1133">Transmembrane helix</keyword>